<organism evidence="6 7">
    <name type="scientific">Kibdelosporangium aridum</name>
    <dbReference type="NCBI Taxonomy" id="2030"/>
    <lineage>
        <taxon>Bacteria</taxon>
        <taxon>Bacillati</taxon>
        <taxon>Actinomycetota</taxon>
        <taxon>Actinomycetes</taxon>
        <taxon>Pseudonocardiales</taxon>
        <taxon>Pseudonocardiaceae</taxon>
        <taxon>Kibdelosporangium</taxon>
    </lineage>
</organism>
<dbReference type="GO" id="GO:0032993">
    <property type="term" value="C:protein-DNA complex"/>
    <property type="evidence" value="ECO:0007669"/>
    <property type="project" value="TreeGrafter"/>
</dbReference>
<dbReference type="InterPro" id="IPR005119">
    <property type="entry name" value="LysR_subst-bd"/>
</dbReference>
<gene>
    <name evidence="6" type="ORF">SAMN05661093_07607</name>
</gene>
<dbReference type="PROSITE" id="PS50931">
    <property type="entry name" value="HTH_LYSR"/>
    <property type="match status" value="1"/>
</dbReference>
<dbReference type="FunFam" id="1.10.10.10:FF:000001">
    <property type="entry name" value="LysR family transcriptional regulator"/>
    <property type="match status" value="1"/>
</dbReference>
<evidence type="ECO:0000256" key="1">
    <source>
        <dbReference type="ARBA" id="ARBA00009437"/>
    </source>
</evidence>
<dbReference type="Gene3D" id="1.10.10.10">
    <property type="entry name" value="Winged helix-like DNA-binding domain superfamily/Winged helix DNA-binding domain"/>
    <property type="match status" value="1"/>
</dbReference>
<dbReference type="Pfam" id="PF03466">
    <property type="entry name" value="LysR_substrate"/>
    <property type="match status" value="1"/>
</dbReference>
<evidence type="ECO:0000256" key="2">
    <source>
        <dbReference type="ARBA" id="ARBA00023015"/>
    </source>
</evidence>
<keyword evidence="2" id="KW-0805">Transcription regulation</keyword>
<evidence type="ECO:0000313" key="6">
    <source>
        <dbReference type="EMBL" id="SMD22805.1"/>
    </source>
</evidence>
<keyword evidence="3 6" id="KW-0238">DNA-binding</keyword>
<dbReference type="PANTHER" id="PTHR30346:SF29">
    <property type="entry name" value="LYSR SUBSTRATE-BINDING"/>
    <property type="match status" value="1"/>
</dbReference>
<reference evidence="6 7" key="1">
    <citation type="submission" date="2017-04" db="EMBL/GenBank/DDBJ databases">
        <authorList>
            <person name="Afonso C.L."/>
            <person name="Miller P.J."/>
            <person name="Scott M.A."/>
            <person name="Spackman E."/>
            <person name="Goraichik I."/>
            <person name="Dimitrov K.M."/>
            <person name="Suarez D.L."/>
            <person name="Swayne D.E."/>
        </authorList>
    </citation>
    <scope>NUCLEOTIDE SEQUENCE [LARGE SCALE GENOMIC DNA]</scope>
    <source>
        <strain evidence="6 7">DSM 43828</strain>
    </source>
</reference>
<sequence>MRDWSLAGLRVFQEVVSAGSFTAAAEALGVSQPNVSRQVAALEEAAGTTLFTRGARGVVLSPAGEIVARHAADVLTALEAAEHELSGLSDRLAGRLKLGAFPTATSVLVPRTLGLLARRHPGLDVTLHEGATPSLLRQLRSGRIEVAVIGAGAGLPDWDLEDLAGEVVFDGDLCVAVPARHRLAGAGRVDVAALRREPWIVGEQSGTDPQFGAWPTLTHPHIRYAVRGWPARLGLVAAGLGISVIPELAAYSVPPGVVLVRVNDPKWRGRVTMAVTRSTPSANAKAVTKTLREAAADLRDRLS</sequence>
<proteinExistence type="inferred from homology"/>
<keyword evidence="4" id="KW-0804">Transcription</keyword>
<accession>A0A1Y5XZW3</accession>
<dbReference type="SUPFAM" id="SSF53850">
    <property type="entry name" value="Periplasmic binding protein-like II"/>
    <property type="match status" value="1"/>
</dbReference>
<protein>
    <submittedName>
        <fullName evidence="6">DNA-binding transcriptional regulator, LysR family</fullName>
    </submittedName>
</protein>
<evidence type="ECO:0000259" key="5">
    <source>
        <dbReference type="PROSITE" id="PS50931"/>
    </source>
</evidence>
<dbReference type="PRINTS" id="PR00039">
    <property type="entry name" value="HTHLYSR"/>
</dbReference>
<evidence type="ECO:0000256" key="4">
    <source>
        <dbReference type="ARBA" id="ARBA00023163"/>
    </source>
</evidence>
<dbReference type="GO" id="GO:0003700">
    <property type="term" value="F:DNA-binding transcription factor activity"/>
    <property type="evidence" value="ECO:0007669"/>
    <property type="project" value="InterPro"/>
</dbReference>
<dbReference type="EMBL" id="FWXV01000008">
    <property type="protein sequence ID" value="SMD22805.1"/>
    <property type="molecule type" value="Genomic_DNA"/>
</dbReference>
<feature type="domain" description="HTH lysR-type" evidence="5">
    <location>
        <begin position="4"/>
        <end position="61"/>
    </location>
</feature>
<dbReference type="AlphaFoldDB" id="A0A1Y5XZW3"/>
<dbReference type="SUPFAM" id="SSF46785">
    <property type="entry name" value="Winged helix' DNA-binding domain"/>
    <property type="match status" value="1"/>
</dbReference>
<dbReference type="Proteomes" id="UP000192674">
    <property type="component" value="Unassembled WGS sequence"/>
</dbReference>
<dbReference type="GO" id="GO:0003677">
    <property type="term" value="F:DNA binding"/>
    <property type="evidence" value="ECO:0007669"/>
    <property type="project" value="UniProtKB-KW"/>
</dbReference>
<dbReference type="InterPro" id="IPR000847">
    <property type="entry name" value="LysR_HTH_N"/>
</dbReference>
<dbReference type="RefSeq" id="WP_084431559.1">
    <property type="nucleotide sequence ID" value="NZ_FWXV01000008.1"/>
</dbReference>
<name>A0A1Y5XZW3_KIBAR</name>
<evidence type="ECO:0000256" key="3">
    <source>
        <dbReference type="ARBA" id="ARBA00023125"/>
    </source>
</evidence>
<dbReference type="PANTHER" id="PTHR30346">
    <property type="entry name" value="TRANSCRIPTIONAL DUAL REGULATOR HCAR-RELATED"/>
    <property type="match status" value="1"/>
</dbReference>
<dbReference type="Pfam" id="PF00126">
    <property type="entry name" value="HTH_1"/>
    <property type="match status" value="1"/>
</dbReference>
<dbReference type="OrthoDB" id="3286335at2"/>
<evidence type="ECO:0000313" key="7">
    <source>
        <dbReference type="Proteomes" id="UP000192674"/>
    </source>
</evidence>
<dbReference type="InterPro" id="IPR036388">
    <property type="entry name" value="WH-like_DNA-bd_sf"/>
</dbReference>
<dbReference type="InterPro" id="IPR036390">
    <property type="entry name" value="WH_DNA-bd_sf"/>
</dbReference>
<comment type="similarity">
    <text evidence="1">Belongs to the LysR transcriptional regulatory family.</text>
</comment>
<keyword evidence="7" id="KW-1185">Reference proteome</keyword>
<dbReference type="Gene3D" id="3.40.190.10">
    <property type="entry name" value="Periplasmic binding protein-like II"/>
    <property type="match status" value="2"/>
</dbReference>